<evidence type="ECO:0000313" key="3">
    <source>
        <dbReference type="EMBL" id="KAH6696925.1"/>
    </source>
</evidence>
<evidence type="ECO:0000256" key="1">
    <source>
        <dbReference type="SAM" id="Coils"/>
    </source>
</evidence>
<organism evidence="3 4">
    <name type="scientific">Plectosphaerella plurivora</name>
    <dbReference type="NCBI Taxonomy" id="936078"/>
    <lineage>
        <taxon>Eukaryota</taxon>
        <taxon>Fungi</taxon>
        <taxon>Dikarya</taxon>
        <taxon>Ascomycota</taxon>
        <taxon>Pezizomycotina</taxon>
        <taxon>Sordariomycetes</taxon>
        <taxon>Hypocreomycetidae</taxon>
        <taxon>Glomerellales</taxon>
        <taxon>Plectosphaerellaceae</taxon>
        <taxon>Plectosphaerella</taxon>
    </lineage>
</organism>
<feature type="region of interest" description="Disordered" evidence="2">
    <location>
        <begin position="179"/>
        <end position="203"/>
    </location>
</feature>
<evidence type="ECO:0000313" key="4">
    <source>
        <dbReference type="Proteomes" id="UP000770015"/>
    </source>
</evidence>
<evidence type="ECO:0000256" key="2">
    <source>
        <dbReference type="SAM" id="MobiDB-lite"/>
    </source>
</evidence>
<accession>A0A9P8VLT9</accession>
<proteinExistence type="predicted"/>
<protein>
    <submittedName>
        <fullName evidence="3">Uncharacterized protein</fullName>
    </submittedName>
</protein>
<reference evidence="3" key="1">
    <citation type="journal article" date="2021" name="Nat. Commun.">
        <title>Genetic determinants of endophytism in the Arabidopsis root mycobiome.</title>
        <authorList>
            <person name="Mesny F."/>
            <person name="Miyauchi S."/>
            <person name="Thiergart T."/>
            <person name="Pickel B."/>
            <person name="Atanasova L."/>
            <person name="Karlsson M."/>
            <person name="Huettel B."/>
            <person name="Barry K.W."/>
            <person name="Haridas S."/>
            <person name="Chen C."/>
            <person name="Bauer D."/>
            <person name="Andreopoulos W."/>
            <person name="Pangilinan J."/>
            <person name="LaButti K."/>
            <person name="Riley R."/>
            <person name="Lipzen A."/>
            <person name="Clum A."/>
            <person name="Drula E."/>
            <person name="Henrissat B."/>
            <person name="Kohler A."/>
            <person name="Grigoriev I.V."/>
            <person name="Martin F.M."/>
            <person name="Hacquard S."/>
        </authorList>
    </citation>
    <scope>NUCLEOTIDE SEQUENCE</scope>
    <source>
        <strain evidence="3">MPI-SDFR-AT-0117</strain>
    </source>
</reference>
<feature type="coiled-coil region" evidence="1">
    <location>
        <begin position="325"/>
        <end position="377"/>
    </location>
</feature>
<sequence length="483" mass="56852">MDAVKAALDPSVISELHEVADGMLKIYRTLARMQFIEDAWIEEGPHDMTPWLPICHRLGIDNCIIYLYSILPYVINHGMGDLEFYRGGDFLDFRDERTIEEGRNPMYNEDEKGHMRSWMTSLSGVGNEATALLYDAKWHHIGIYAFYDHAGSDPNLHKQEYCERDEQTRWKIEVEGWVSDRSSDEDEDENEKEEEEEDDEENYWDEMHGRSAPFVLRDIVSWYEDLSEVPGGSAGYPRWDIEVVKPLYIKHGWPHAFKSDAFLIDQAIAYTFVSKEDRHESLTRWIENHKRFLSRDEDKSIQEARKTIADDSADVDALWLARWRIWDMERYRAETERQLREAEAAYALPVDEQLWQIERLRDEINSERRNRQKYHEKLLSRDESDEPATRWNTPEALGANRDYHEKYFGVYERAYKAFRAEVGGDSFFTDRGIVEAEIENGSDIRAQRRREEAEAIRVWLLQVPEEAVSARECARKSIESALI</sequence>
<feature type="compositionally biased region" description="Acidic residues" evidence="2">
    <location>
        <begin position="183"/>
        <end position="203"/>
    </location>
</feature>
<gene>
    <name evidence="3" type="ORF">F5X68DRAFT_839</name>
</gene>
<dbReference type="Proteomes" id="UP000770015">
    <property type="component" value="Unassembled WGS sequence"/>
</dbReference>
<keyword evidence="1" id="KW-0175">Coiled coil</keyword>
<dbReference type="OrthoDB" id="5327951at2759"/>
<keyword evidence="4" id="KW-1185">Reference proteome</keyword>
<dbReference type="AlphaFoldDB" id="A0A9P8VLT9"/>
<dbReference type="EMBL" id="JAGSXJ010000001">
    <property type="protein sequence ID" value="KAH6696925.1"/>
    <property type="molecule type" value="Genomic_DNA"/>
</dbReference>
<comment type="caution">
    <text evidence="3">The sequence shown here is derived from an EMBL/GenBank/DDBJ whole genome shotgun (WGS) entry which is preliminary data.</text>
</comment>
<name>A0A9P8VLT9_9PEZI</name>